<dbReference type="NCBIfam" id="TIGR01145">
    <property type="entry name" value="ATP_synt_delta"/>
    <property type="match status" value="1"/>
</dbReference>
<dbReference type="PROSITE" id="PS00389">
    <property type="entry name" value="ATPASE_DELTA"/>
    <property type="match status" value="1"/>
</dbReference>
<evidence type="ECO:0000256" key="4">
    <source>
        <dbReference type="ARBA" id="ARBA00023065"/>
    </source>
</evidence>
<dbReference type="PANTHER" id="PTHR11910">
    <property type="entry name" value="ATP SYNTHASE DELTA CHAIN"/>
    <property type="match status" value="1"/>
</dbReference>
<name>A0A2M6WPI9_9BACT</name>
<evidence type="ECO:0000256" key="1">
    <source>
        <dbReference type="ARBA" id="ARBA00004370"/>
    </source>
</evidence>
<evidence type="ECO:0000256" key="5">
    <source>
        <dbReference type="ARBA" id="ARBA00023136"/>
    </source>
</evidence>
<dbReference type="GO" id="GO:0005886">
    <property type="term" value="C:plasma membrane"/>
    <property type="evidence" value="ECO:0007669"/>
    <property type="project" value="UniProtKB-SubCell"/>
</dbReference>
<keyword evidence="3 7" id="KW-0375">Hydrogen ion transport</keyword>
<evidence type="ECO:0000313" key="8">
    <source>
        <dbReference type="EMBL" id="PIT94715.1"/>
    </source>
</evidence>
<gene>
    <name evidence="7 8" type="primary">atpH</name>
    <name evidence="8" type="ORF">COT98_02380</name>
</gene>
<comment type="function">
    <text evidence="7">This protein is part of the stalk that links CF(0) to CF(1). It either transmits conformational changes from CF(0) to CF(1) or is implicated in proton conduction.</text>
</comment>
<dbReference type="Proteomes" id="UP000228900">
    <property type="component" value="Unassembled WGS sequence"/>
</dbReference>
<dbReference type="GO" id="GO:0045259">
    <property type="term" value="C:proton-transporting ATP synthase complex"/>
    <property type="evidence" value="ECO:0007669"/>
    <property type="project" value="UniProtKB-KW"/>
</dbReference>
<comment type="function">
    <text evidence="7">F(1)F(0) ATP synthase produces ATP from ADP in the presence of a proton or sodium gradient. F-type ATPases consist of two structural domains, F(1) containing the extramembraneous catalytic core and F(0) containing the membrane proton channel, linked together by a central stalk and a peripheral stalk. During catalysis, ATP synthesis in the catalytic domain of F(1) is coupled via a rotary mechanism of the central stalk subunits to proton translocation.</text>
</comment>
<evidence type="ECO:0000256" key="6">
    <source>
        <dbReference type="ARBA" id="ARBA00023310"/>
    </source>
</evidence>
<comment type="caution">
    <text evidence="8">The sequence shown here is derived from an EMBL/GenBank/DDBJ whole genome shotgun (WGS) entry which is preliminary data.</text>
</comment>
<accession>A0A2M6WPI9</accession>
<dbReference type="Pfam" id="PF00213">
    <property type="entry name" value="OSCP"/>
    <property type="match status" value="1"/>
</dbReference>
<keyword evidence="5 7" id="KW-0472">Membrane</keyword>
<dbReference type="InterPro" id="IPR000711">
    <property type="entry name" value="ATPase_OSCP/dsu"/>
</dbReference>
<dbReference type="GO" id="GO:0046933">
    <property type="term" value="F:proton-transporting ATP synthase activity, rotational mechanism"/>
    <property type="evidence" value="ECO:0007669"/>
    <property type="project" value="UniProtKB-UniRule"/>
</dbReference>
<evidence type="ECO:0000256" key="7">
    <source>
        <dbReference type="HAMAP-Rule" id="MF_01416"/>
    </source>
</evidence>
<evidence type="ECO:0000313" key="9">
    <source>
        <dbReference type="Proteomes" id="UP000228900"/>
    </source>
</evidence>
<dbReference type="InterPro" id="IPR020781">
    <property type="entry name" value="ATPase_OSCP/d_CS"/>
</dbReference>
<keyword evidence="6 7" id="KW-0066">ATP synthesis</keyword>
<organism evidence="8 9">
    <name type="scientific">Candidatus Falkowbacteria bacterium CG10_big_fil_rev_8_21_14_0_10_39_9</name>
    <dbReference type="NCBI Taxonomy" id="1974566"/>
    <lineage>
        <taxon>Bacteria</taxon>
        <taxon>Candidatus Falkowiibacteriota</taxon>
    </lineage>
</organism>
<keyword evidence="4 7" id="KW-0406">Ion transport</keyword>
<protein>
    <recommendedName>
        <fullName evidence="7">ATP synthase subunit delta</fullName>
    </recommendedName>
    <alternativeName>
        <fullName evidence="7">ATP synthase F(1) sector subunit delta</fullName>
    </alternativeName>
    <alternativeName>
        <fullName evidence="7">F-type ATPase subunit delta</fullName>
        <shortName evidence="7">F-ATPase subunit delta</shortName>
    </alternativeName>
</protein>
<evidence type="ECO:0000256" key="3">
    <source>
        <dbReference type="ARBA" id="ARBA00022781"/>
    </source>
</evidence>
<dbReference type="AlphaFoldDB" id="A0A2M6WPI9"/>
<dbReference type="HAMAP" id="MF_01416">
    <property type="entry name" value="ATP_synth_delta_bact"/>
    <property type="match status" value="1"/>
</dbReference>
<sequence>MKISDRQYAESLLLAVSSQSESEGRSSLDNFAIIMRENLDLNRLDAILAIFSKLWDKSQGELAVEFTGARAISTDVRSELEKYLQTRTGAKKIVLTEKVDTTILGGFVLRYEDRVLDASLKQNLVDLKNSMNK</sequence>
<proteinExistence type="inferred from homology"/>
<evidence type="ECO:0000256" key="2">
    <source>
        <dbReference type="ARBA" id="ARBA00022448"/>
    </source>
</evidence>
<keyword evidence="7" id="KW-1003">Cell membrane</keyword>
<comment type="subcellular location">
    <subcellularLocation>
        <location evidence="7">Cell membrane</location>
        <topology evidence="7">Peripheral membrane protein</topology>
    </subcellularLocation>
    <subcellularLocation>
        <location evidence="1">Membrane</location>
    </subcellularLocation>
</comment>
<comment type="similarity">
    <text evidence="7">Belongs to the ATPase delta chain family.</text>
</comment>
<reference evidence="9" key="1">
    <citation type="submission" date="2017-09" db="EMBL/GenBank/DDBJ databases">
        <title>Depth-based differentiation of microbial function through sediment-hosted aquifers and enrichment of novel symbionts in the deep terrestrial subsurface.</title>
        <authorList>
            <person name="Probst A.J."/>
            <person name="Ladd B."/>
            <person name="Jarett J.K."/>
            <person name="Geller-Mcgrath D.E."/>
            <person name="Sieber C.M.K."/>
            <person name="Emerson J.B."/>
            <person name="Anantharaman K."/>
            <person name="Thomas B.C."/>
            <person name="Malmstrom R."/>
            <person name="Stieglmeier M."/>
            <person name="Klingl A."/>
            <person name="Woyke T."/>
            <person name="Ryan C.M."/>
            <person name="Banfield J.F."/>
        </authorList>
    </citation>
    <scope>NUCLEOTIDE SEQUENCE [LARGE SCALE GENOMIC DNA]</scope>
</reference>
<keyword evidence="2 7" id="KW-0813">Transport</keyword>
<keyword evidence="7" id="KW-0139">CF(1)</keyword>
<dbReference type="EMBL" id="PFAQ01000038">
    <property type="protein sequence ID" value="PIT94715.1"/>
    <property type="molecule type" value="Genomic_DNA"/>
</dbReference>